<evidence type="ECO:0000313" key="2">
    <source>
        <dbReference type="Proteomes" id="UP001596201"/>
    </source>
</evidence>
<accession>A0ABD5R6S4</accession>
<gene>
    <name evidence="1" type="ORF">ACFPJ5_01395</name>
</gene>
<organism evidence="1 2">
    <name type="scientific">Salinirubrum litoreum</name>
    <dbReference type="NCBI Taxonomy" id="1126234"/>
    <lineage>
        <taxon>Archaea</taxon>
        <taxon>Methanobacteriati</taxon>
        <taxon>Methanobacteriota</taxon>
        <taxon>Stenosarchaea group</taxon>
        <taxon>Halobacteria</taxon>
        <taxon>Halobacteriales</taxon>
        <taxon>Haloferacaceae</taxon>
        <taxon>Salinirubrum</taxon>
    </lineage>
</organism>
<dbReference type="Proteomes" id="UP001596201">
    <property type="component" value="Unassembled WGS sequence"/>
</dbReference>
<reference evidence="1 2" key="1">
    <citation type="journal article" date="2019" name="Int. J. Syst. Evol. Microbiol.">
        <title>The Global Catalogue of Microorganisms (GCM) 10K type strain sequencing project: providing services to taxonomists for standard genome sequencing and annotation.</title>
        <authorList>
            <consortium name="The Broad Institute Genomics Platform"/>
            <consortium name="The Broad Institute Genome Sequencing Center for Infectious Disease"/>
            <person name="Wu L."/>
            <person name="Ma J."/>
        </authorList>
    </citation>
    <scope>NUCLEOTIDE SEQUENCE [LARGE SCALE GENOMIC DNA]</scope>
    <source>
        <strain evidence="1 2">CGMCC 1.12237</strain>
    </source>
</reference>
<protein>
    <recommendedName>
        <fullName evidence="3">CHAT domain-containing protein</fullName>
    </recommendedName>
</protein>
<evidence type="ECO:0000313" key="1">
    <source>
        <dbReference type="EMBL" id="MFC5365576.1"/>
    </source>
</evidence>
<comment type="caution">
    <text evidence="1">The sequence shown here is derived from an EMBL/GenBank/DDBJ whole genome shotgun (WGS) entry which is preliminary data.</text>
</comment>
<evidence type="ECO:0008006" key="3">
    <source>
        <dbReference type="Google" id="ProtNLM"/>
    </source>
</evidence>
<proteinExistence type="predicted"/>
<keyword evidence="2" id="KW-1185">Reference proteome</keyword>
<name>A0ABD5R6S4_9EURY</name>
<dbReference type="EMBL" id="JBHSKX010000001">
    <property type="protein sequence ID" value="MFC5365576.1"/>
    <property type="molecule type" value="Genomic_DNA"/>
</dbReference>
<dbReference type="RefSeq" id="WP_227229135.1">
    <property type="nucleotide sequence ID" value="NZ_JAJCVJ010000001.1"/>
</dbReference>
<dbReference type="AlphaFoldDB" id="A0ABD5R6S4"/>
<sequence length="683" mass="75476">MIEVKPAESGVKAVDVGKNTITVGVDDWRADGTATSVNHPVEKTITATTTHLQFPHVYAYVERVSGDVVAEPSRENDPTTVESGDYVFCADGNVKTFVRFSGPAEISSPRYDTLLVTFPSATEVTIGFQSRVSVPQETITVPSTPSGLATALTHLPSFETETPDRTFPSMRRHPARVETGESVSIPESLVSDRLDTGVTIRTPRSFDCLFPVASLAHYLGATVTVEDRQSVVVETPTREHELATTELGRESADLLSRVFFLDCLVRSAGPYGSEPAEAGLLDDVGIDPDRWYDAGLAARLGRYLDAPFERVIDELPTWHLAMYVDPRPAYVEVLPFLLHNLPTIYLAESEPLEQNERLSRSLDDFYRRRRQVSDPPSVEVIKPNLAAGRMHGWLADGAPIDVFKSIPTAYENRFDYLGRSTDSISVVAVLNDPEMSDEHADAADIYRKRAEELDIDISVREHLTREELADVFEASHDFVHYIGHCEADGLRCADGNLAVSSLSESNTQVFFLNACGSFNEGVELVEQGSVAGAVTFNKVLDSQAARVGTAFARLLIHGFSIEYALQLARRRIMMGKDYTVVGDGTHRLTQSNEVAPSRAVLERRSDGRFSLEYDVYSPEFFGSNYRCKDLGTDHDEARLLGNPTETVVTADELVGFLETADTAVIYDGDIHWSADLRHHFDKE</sequence>